<keyword evidence="1" id="KW-0812">Transmembrane</keyword>
<feature type="transmembrane region" description="Helical" evidence="1">
    <location>
        <begin position="15"/>
        <end position="40"/>
    </location>
</feature>
<keyword evidence="1" id="KW-1133">Transmembrane helix</keyword>
<proteinExistence type="predicted"/>
<reference evidence="2" key="1">
    <citation type="submission" date="2024-06" db="EMBL/GenBank/DDBJ databases">
        <authorList>
            <person name="Gannavaram S."/>
            <person name="Nemani S."/>
            <person name="Datta M."/>
            <person name="Picchiottino A."/>
            <person name="Mereddy A."/>
            <person name="Gannavaram N."/>
            <person name="Honeycutt C."/>
            <person name="Tran D."/>
            <person name="Choi K."/>
            <person name="Srinivasan K."/>
            <person name="Johnson A."/>
        </authorList>
    </citation>
    <scope>NUCLEOTIDE SEQUENCE</scope>
</reference>
<evidence type="ECO:0000313" key="2">
    <source>
        <dbReference type="EMBL" id="XCN28306.1"/>
    </source>
</evidence>
<accession>A0AAU8KZQ5</accession>
<sequence>MIEDFKETLTFKGGIFIGLMMWICVLMLVALLGALCYAPFEAAETHREMEAQHCVKTDESRVTHGTILMPVGKVMVPMPNTSTEYKYDCDDGIRWR</sequence>
<dbReference type="EMBL" id="PP885733">
    <property type="protein sequence ID" value="XCN28306.1"/>
    <property type="molecule type" value="Genomic_DNA"/>
</dbReference>
<evidence type="ECO:0000256" key="1">
    <source>
        <dbReference type="SAM" id="Phobius"/>
    </source>
</evidence>
<keyword evidence="1" id="KW-0472">Membrane</keyword>
<name>A0AAU8KZQ5_9CAUD</name>
<organism evidence="2">
    <name type="scientific">Pantoea phage Survivor</name>
    <dbReference type="NCBI Taxonomy" id="3232176"/>
    <lineage>
        <taxon>Viruses</taxon>
        <taxon>Duplodnaviria</taxon>
        <taxon>Heunggongvirae</taxon>
        <taxon>Uroviricota</taxon>
        <taxon>Caudoviricetes</taxon>
    </lineage>
</organism>
<protein>
    <submittedName>
        <fullName evidence="2">Membrane protein</fullName>
    </submittedName>
</protein>